<keyword evidence="8" id="KW-1185">Reference proteome</keyword>
<evidence type="ECO:0000313" key="8">
    <source>
        <dbReference type="Proteomes" id="UP001055940"/>
    </source>
</evidence>
<comment type="similarity">
    <text evidence="1">Belongs to the AfsR/DnrI/RedD regulatory family.</text>
</comment>
<feature type="domain" description="OmpR/PhoB-type" evidence="6">
    <location>
        <begin position="1"/>
        <end position="91"/>
    </location>
</feature>
<feature type="DNA-binding region" description="OmpR/PhoB-type" evidence="5">
    <location>
        <begin position="1"/>
        <end position="91"/>
    </location>
</feature>
<dbReference type="Pfam" id="PF00486">
    <property type="entry name" value="Trans_reg_C"/>
    <property type="match status" value="1"/>
</dbReference>
<dbReference type="PROSITE" id="PS51755">
    <property type="entry name" value="OMPR_PHOB"/>
    <property type="match status" value="1"/>
</dbReference>
<sequence>MIEFGILGPLVIYRDGVPIELRAPMLRRLLAVLLSQGGDRLSLDELAEALWEGNPPGGARSTLQVYVHRLRKALGDSGRLARDGLGYRMELCSAQVDARYFETTVNLARRARSQGELGQAAELHGRATGLWRGRPYSDIPNSGVVGNEIRRLEELRLLASQERIEIDLDRGHHARLVPELAELASAHPYRERLLALLMLALYRSGRQAEALEVYRAARIRLARELGIDPTSVLRRLHEAILRADNQLLLITSDTLDGRWETSAA</sequence>
<evidence type="ECO:0000256" key="1">
    <source>
        <dbReference type="ARBA" id="ARBA00005820"/>
    </source>
</evidence>
<dbReference type="Proteomes" id="UP001055940">
    <property type="component" value="Chromosome"/>
</dbReference>
<dbReference type="PANTHER" id="PTHR35807">
    <property type="entry name" value="TRANSCRIPTIONAL REGULATOR REDD-RELATED"/>
    <property type="match status" value="1"/>
</dbReference>
<dbReference type="InterPro" id="IPR011990">
    <property type="entry name" value="TPR-like_helical_dom_sf"/>
</dbReference>
<dbReference type="InterPro" id="IPR005158">
    <property type="entry name" value="BTAD"/>
</dbReference>
<dbReference type="SUPFAM" id="SSF48452">
    <property type="entry name" value="TPR-like"/>
    <property type="match status" value="1"/>
</dbReference>
<dbReference type="SUPFAM" id="SSF46894">
    <property type="entry name" value="C-terminal effector domain of the bipartite response regulators"/>
    <property type="match status" value="1"/>
</dbReference>
<dbReference type="InterPro" id="IPR001867">
    <property type="entry name" value="OmpR/PhoB-type_DNA-bd"/>
</dbReference>
<name>A0ABY5DD49_9ACTN</name>
<dbReference type="RefSeq" id="WP_254420313.1">
    <property type="nucleotide sequence ID" value="NZ_BAAAJB010000001.1"/>
</dbReference>
<gene>
    <name evidence="7" type="ORF">NE857_07360</name>
</gene>
<evidence type="ECO:0000256" key="3">
    <source>
        <dbReference type="ARBA" id="ARBA00023125"/>
    </source>
</evidence>
<dbReference type="PANTHER" id="PTHR35807:SF1">
    <property type="entry name" value="TRANSCRIPTIONAL REGULATOR REDD"/>
    <property type="match status" value="1"/>
</dbReference>
<dbReference type="EMBL" id="CP099837">
    <property type="protein sequence ID" value="USY21423.1"/>
    <property type="molecule type" value="Genomic_DNA"/>
</dbReference>
<dbReference type="CDD" id="cd15831">
    <property type="entry name" value="BTAD"/>
    <property type="match status" value="1"/>
</dbReference>
<organism evidence="7 8">
    <name type="scientific">Nocardiopsis exhalans</name>
    <dbReference type="NCBI Taxonomy" id="163604"/>
    <lineage>
        <taxon>Bacteria</taxon>
        <taxon>Bacillati</taxon>
        <taxon>Actinomycetota</taxon>
        <taxon>Actinomycetes</taxon>
        <taxon>Streptosporangiales</taxon>
        <taxon>Nocardiopsidaceae</taxon>
        <taxon>Nocardiopsis</taxon>
    </lineage>
</organism>
<evidence type="ECO:0000256" key="2">
    <source>
        <dbReference type="ARBA" id="ARBA00023015"/>
    </source>
</evidence>
<dbReference type="Pfam" id="PF03704">
    <property type="entry name" value="BTAD"/>
    <property type="match status" value="1"/>
</dbReference>
<dbReference type="SMART" id="SM01043">
    <property type="entry name" value="BTAD"/>
    <property type="match status" value="1"/>
</dbReference>
<evidence type="ECO:0000256" key="5">
    <source>
        <dbReference type="PROSITE-ProRule" id="PRU01091"/>
    </source>
</evidence>
<reference evidence="7" key="1">
    <citation type="submission" date="2022-06" db="EMBL/GenBank/DDBJ databases">
        <authorList>
            <person name="Ping M."/>
        </authorList>
    </citation>
    <scope>NUCLEOTIDE SEQUENCE</scope>
    <source>
        <strain evidence="7">JCM11759T</strain>
    </source>
</reference>
<dbReference type="InterPro" id="IPR016032">
    <property type="entry name" value="Sig_transdc_resp-reg_C-effctor"/>
</dbReference>
<dbReference type="Gene3D" id="1.10.10.10">
    <property type="entry name" value="Winged helix-like DNA-binding domain superfamily/Winged helix DNA-binding domain"/>
    <property type="match status" value="1"/>
</dbReference>
<keyword evidence="2" id="KW-0805">Transcription regulation</keyword>
<keyword evidence="4" id="KW-0804">Transcription</keyword>
<dbReference type="SMART" id="SM00862">
    <property type="entry name" value="Trans_reg_C"/>
    <property type="match status" value="1"/>
</dbReference>
<protein>
    <submittedName>
        <fullName evidence="7">AfsR/SARP family transcriptional regulator</fullName>
    </submittedName>
</protein>
<dbReference type="InterPro" id="IPR036388">
    <property type="entry name" value="WH-like_DNA-bd_sf"/>
</dbReference>
<evidence type="ECO:0000313" key="7">
    <source>
        <dbReference type="EMBL" id="USY21423.1"/>
    </source>
</evidence>
<dbReference type="InterPro" id="IPR051677">
    <property type="entry name" value="AfsR-DnrI-RedD_regulator"/>
</dbReference>
<proteinExistence type="inferred from homology"/>
<accession>A0ABY5DD49</accession>
<evidence type="ECO:0000256" key="4">
    <source>
        <dbReference type="ARBA" id="ARBA00023163"/>
    </source>
</evidence>
<dbReference type="Gene3D" id="1.25.40.10">
    <property type="entry name" value="Tetratricopeptide repeat domain"/>
    <property type="match status" value="1"/>
</dbReference>
<keyword evidence="3 5" id="KW-0238">DNA-binding</keyword>
<evidence type="ECO:0000259" key="6">
    <source>
        <dbReference type="PROSITE" id="PS51755"/>
    </source>
</evidence>